<dbReference type="InterPro" id="IPR039426">
    <property type="entry name" value="TonB-dep_rcpt-like"/>
</dbReference>
<keyword evidence="8 15" id="KW-0675">Receptor</keyword>
<evidence type="ECO:0000256" key="6">
    <source>
        <dbReference type="ARBA" id="ARBA00023077"/>
    </source>
</evidence>
<keyword evidence="3 10" id="KW-1134">Transmembrane beta strand</keyword>
<proteinExistence type="inferred from homology"/>
<feature type="domain" description="TonB-dependent receptor plug" evidence="14">
    <location>
        <begin position="126"/>
        <end position="228"/>
    </location>
</feature>
<evidence type="ECO:0000259" key="13">
    <source>
        <dbReference type="Pfam" id="PF00593"/>
    </source>
</evidence>
<evidence type="ECO:0000256" key="9">
    <source>
        <dbReference type="ARBA" id="ARBA00023237"/>
    </source>
</evidence>
<protein>
    <submittedName>
        <fullName evidence="15">TonB-dependent receptor</fullName>
    </submittedName>
</protein>
<dbReference type="InterPro" id="IPR037066">
    <property type="entry name" value="Plug_dom_sf"/>
</dbReference>
<dbReference type="InterPro" id="IPR036942">
    <property type="entry name" value="Beta-barrel_TonB_sf"/>
</dbReference>
<evidence type="ECO:0000256" key="11">
    <source>
        <dbReference type="RuleBase" id="RU003357"/>
    </source>
</evidence>
<evidence type="ECO:0000256" key="1">
    <source>
        <dbReference type="ARBA" id="ARBA00004571"/>
    </source>
</evidence>
<dbReference type="Gene3D" id="2.40.170.20">
    <property type="entry name" value="TonB-dependent receptor, beta-barrel domain"/>
    <property type="match status" value="1"/>
</dbReference>
<dbReference type="Pfam" id="PF07715">
    <property type="entry name" value="Plug"/>
    <property type="match status" value="1"/>
</dbReference>
<dbReference type="Gene3D" id="2.170.130.10">
    <property type="entry name" value="TonB-dependent receptor, plug domain"/>
    <property type="match status" value="1"/>
</dbReference>
<dbReference type="PANTHER" id="PTHR30069:SF29">
    <property type="entry name" value="HEMOGLOBIN AND HEMOGLOBIN-HAPTOGLOBIN-BINDING PROTEIN 1-RELATED"/>
    <property type="match status" value="1"/>
</dbReference>
<evidence type="ECO:0000313" key="16">
    <source>
        <dbReference type="Proteomes" id="UP000267223"/>
    </source>
</evidence>
<dbReference type="PROSITE" id="PS52016">
    <property type="entry name" value="TONB_DEPENDENT_REC_3"/>
    <property type="match status" value="1"/>
</dbReference>
<keyword evidence="16" id="KW-1185">Reference proteome</keyword>
<feature type="domain" description="TonB-dependent receptor-like beta-barrel" evidence="13">
    <location>
        <begin position="271"/>
        <end position="777"/>
    </location>
</feature>
<dbReference type="SUPFAM" id="SSF49464">
    <property type="entry name" value="Carboxypeptidase regulatory domain-like"/>
    <property type="match status" value="1"/>
</dbReference>
<dbReference type="InterPro" id="IPR000531">
    <property type="entry name" value="Beta-barrel_TonB"/>
</dbReference>
<dbReference type="OrthoDB" id="9795928at2"/>
<dbReference type="EMBL" id="RJJR01000005">
    <property type="protein sequence ID" value="RNI37338.1"/>
    <property type="molecule type" value="Genomic_DNA"/>
</dbReference>
<keyword evidence="5 12" id="KW-0732">Signal</keyword>
<comment type="similarity">
    <text evidence="10 11">Belongs to the TonB-dependent receptor family.</text>
</comment>
<comment type="caution">
    <text evidence="15">The sequence shown here is derived from an EMBL/GenBank/DDBJ whole genome shotgun (WGS) entry which is preliminary data.</text>
</comment>
<organism evidence="15 16">
    <name type="scientific">Hanamia caeni</name>
    <dbReference type="NCBI Taxonomy" id="2294116"/>
    <lineage>
        <taxon>Bacteria</taxon>
        <taxon>Pseudomonadati</taxon>
        <taxon>Bacteroidota</taxon>
        <taxon>Chitinophagia</taxon>
        <taxon>Chitinophagales</taxon>
        <taxon>Chitinophagaceae</taxon>
        <taxon>Hanamia</taxon>
    </lineage>
</organism>
<dbReference type="Pfam" id="PF00593">
    <property type="entry name" value="TonB_dep_Rec_b-barrel"/>
    <property type="match status" value="1"/>
</dbReference>
<dbReference type="SUPFAM" id="SSF56935">
    <property type="entry name" value="Porins"/>
    <property type="match status" value="1"/>
</dbReference>
<dbReference type="GO" id="GO:0009279">
    <property type="term" value="C:cell outer membrane"/>
    <property type="evidence" value="ECO:0007669"/>
    <property type="project" value="UniProtKB-SubCell"/>
</dbReference>
<evidence type="ECO:0000256" key="10">
    <source>
        <dbReference type="PROSITE-ProRule" id="PRU01360"/>
    </source>
</evidence>
<evidence type="ECO:0000256" key="8">
    <source>
        <dbReference type="ARBA" id="ARBA00023170"/>
    </source>
</evidence>
<evidence type="ECO:0000256" key="12">
    <source>
        <dbReference type="SAM" id="SignalP"/>
    </source>
</evidence>
<gene>
    <name evidence="15" type="ORF">EFY79_08025</name>
</gene>
<evidence type="ECO:0000313" key="15">
    <source>
        <dbReference type="EMBL" id="RNI37338.1"/>
    </source>
</evidence>
<dbReference type="RefSeq" id="WP_123120179.1">
    <property type="nucleotide sequence ID" value="NZ_RJJR01000005.1"/>
</dbReference>
<dbReference type="AlphaFoldDB" id="A0A3M9NK10"/>
<keyword evidence="2 10" id="KW-0813">Transport</keyword>
<keyword evidence="9 10" id="KW-0998">Cell outer membrane</keyword>
<dbReference type="Proteomes" id="UP000267223">
    <property type="component" value="Unassembled WGS sequence"/>
</dbReference>
<evidence type="ECO:0000256" key="5">
    <source>
        <dbReference type="ARBA" id="ARBA00022729"/>
    </source>
</evidence>
<dbReference type="GO" id="GO:0044718">
    <property type="term" value="P:siderophore transmembrane transport"/>
    <property type="evidence" value="ECO:0007669"/>
    <property type="project" value="TreeGrafter"/>
</dbReference>
<keyword evidence="4 10" id="KW-0812">Transmembrane</keyword>
<dbReference type="Gene3D" id="2.60.40.1120">
    <property type="entry name" value="Carboxypeptidase-like, regulatory domain"/>
    <property type="match status" value="1"/>
</dbReference>
<feature type="chain" id="PRO_5018009724" evidence="12">
    <location>
        <begin position="23"/>
        <end position="824"/>
    </location>
</feature>
<dbReference type="Pfam" id="PF13715">
    <property type="entry name" value="CarbopepD_reg_2"/>
    <property type="match status" value="1"/>
</dbReference>
<accession>A0A3M9NK10</accession>
<evidence type="ECO:0000256" key="2">
    <source>
        <dbReference type="ARBA" id="ARBA00022448"/>
    </source>
</evidence>
<evidence type="ECO:0000256" key="7">
    <source>
        <dbReference type="ARBA" id="ARBA00023136"/>
    </source>
</evidence>
<reference evidence="15 16" key="1">
    <citation type="submission" date="2018-11" db="EMBL/GenBank/DDBJ databases">
        <title>Draft genome sequence of Ferruginibacter sp. BO-59.</title>
        <authorList>
            <person name="Im W.T."/>
        </authorList>
    </citation>
    <scope>NUCLEOTIDE SEQUENCE [LARGE SCALE GENOMIC DNA]</scope>
    <source>
        <strain evidence="15 16">BO-59</strain>
    </source>
</reference>
<dbReference type="GO" id="GO:0015344">
    <property type="term" value="F:siderophore uptake transmembrane transporter activity"/>
    <property type="evidence" value="ECO:0007669"/>
    <property type="project" value="TreeGrafter"/>
</dbReference>
<keyword evidence="7 10" id="KW-0472">Membrane</keyword>
<evidence type="ECO:0000259" key="14">
    <source>
        <dbReference type="Pfam" id="PF07715"/>
    </source>
</evidence>
<comment type="subcellular location">
    <subcellularLocation>
        <location evidence="1 10">Cell outer membrane</location>
        <topology evidence="1 10">Multi-pass membrane protein</topology>
    </subcellularLocation>
</comment>
<keyword evidence="6 11" id="KW-0798">TonB box</keyword>
<name>A0A3M9NK10_9BACT</name>
<feature type="signal peptide" evidence="12">
    <location>
        <begin position="1"/>
        <end position="22"/>
    </location>
</feature>
<dbReference type="InterPro" id="IPR012910">
    <property type="entry name" value="Plug_dom"/>
</dbReference>
<sequence length="824" mass="91364">MKIFSIINLIALFSFLSLSSTAQKKAARFSFSGIITDTAGTPLPGASVHIPDLRKGNVADATGHFVINNIPAGNYLVEINYVGYKSIVKNMDFTNNVVENFSMQISIVEEDAIVITGSSRASSIIRNPVPIVSINKKFLQQNLNTNIIDAIATVPGISEVTTGPNVSKPFIRGLGFNRILTLYDGVRLEGQQWGDEHGIEVDENTVDRVEVVKGPASVIYGSDALAGVVNLIPASPPAAGKISGNFLNEYQTNNRLIENSLTVAGNTNDITWGGTFTHKIATNYKNKYDGRVYNTGFAETDAAASLGINKSWGYSHFGFSMFDDLQEIPDGSRDSATRKFTKQITEADDYRPIVSEAELNSYKISALHQHVQHYNFYNANSFNLGSGRLTVNLAFQKSTRREYSHPEIQIPGLYLLLNTYTYDAKYYFKEINGFSITAGANGMYQDNNVNKGTEFIIPSYRQFDIGPFVYLKKRMDKLEISGGLRYDVRNYRNNDLYSITNPVTGFDKVVKGNDTAGADHLFYAYKHSFSGMSGSIGFSYKLNDRFSIKANLGRGYRAPNVSEISANGVHPGTNIYQIGNLNFKPEFSLQEDLGATFNSTHISITADIFNNTIQNYIYNEKLQTASGEDSIIVAGNQTFKYAAAKAQLYGGELSIDVHPHPWDWLHFENSLSVVYGVNKGVEGEAKISDSAKYLPFIPPLHSISELRANIKKVGNAFENAFVKIQFEVYAAQNRVFLQNNTETPTAGYQLLNAGFGTDVLNKYGKPMFTISFFGNNLLNVAYQSGLNRLKYFEPYPGNFTGHDGIYNMGRNFSIKLNIPLRFKD</sequence>
<dbReference type="PANTHER" id="PTHR30069">
    <property type="entry name" value="TONB-DEPENDENT OUTER MEMBRANE RECEPTOR"/>
    <property type="match status" value="1"/>
</dbReference>
<evidence type="ECO:0000256" key="3">
    <source>
        <dbReference type="ARBA" id="ARBA00022452"/>
    </source>
</evidence>
<evidence type="ECO:0000256" key="4">
    <source>
        <dbReference type="ARBA" id="ARBA00022692"/>
    </source>
</evidence>
<dbReference type="InterPro" id="IPR008969">
    <property type="entry name" value="CarboxyPept-like_regulatory"/>
</dbReference>